<evidence type="ECO:0000313" key="3">
    <source>
        <dbReference type="EMBL" id="MDG3006283.1"/>
    </source>
</evidence>
<sequence length="355" mass="38143">MGSLSEILGRRPPGRVCIIKPSSLGDVVHSLPILPELRRLWPDAHLSWVVSRSFRSLLEGRADLDRVIPYDKGPSGISLKGLRGIASLTSALARERFDLTIDLQGLLRSGLMTAATRAPIRVGLADAREGAGWFYTHTVDAPRASVHAVDRVMVVAEALGGHPSEPQFSLPVGEADEAWADRVLGGVPRPRLVLNVGSRWLTKRWPVRNFAEIARRAVAEFGAAVVAVGAPEDRELVDALRESLGKTPVLDLCGGTSLLQLAALARRSDVYLSNDTGPLHLAAAVGASVVGVYTCTDPRLTGPYGPRAAVVRSCVWCAPSFLKTCDRLECHDEVSPDRVWSVVRPRLARAVGSAA</sequence>
<keyword evidence="1" id="KW-0328">Glycosyltransferase</keyword>
<dbReference type="EMBL" id="JARRAG010000002">
    <property type="protein sequence ID" value="MDG3006283.1"/>
    <property type="molecule type" value="Genomic_DNA"/>
</dbReference>
<evidence type="ECO:0000256" key="1">
    <source>
        <dbReference type="ARBA" id="ARBA00022676"/>
    </source>
</evidence>
<dbReference type="InterPro" id="IPR002201">
    <property type="entry name" value="Glyco_trans_9"/>
</dbReference>
<keyword evidence="4" id="KW-1185">Reference proteome</keyword>
<name>A0ABT6FFW0_9BACT</name>
<proteinExistence type="predicted"/>
<dbReference type="SUPFAM" id="SSF53756">
    <property type="entry name" value="UDP-Glycosyltransferase/glycogen phosphorylase"/>
    <property type="match status" value="1"/>
</dbReference>
<reference evidence="3 4" key="1">
    <citation type="submission" date="2023-03" db="EMBL/GenBank/DDBJ databases">
        <title>Paludisphaera mucosa sp. nov. a novel planctomycete from northern fen.</title>
        <authorList>
            <person name="Ivanova A."/>
        </authorList>
    </citation>
    <scope>NUCLEOTIDE SEQUENCE [LARGE SCALE GENOMIC DNA]</scope>
    <source>
        <strain evidence="3 4">Pla2</strain>
    </source>
</reference>
<dbReference type="Pfam" id="PF01075">
    <property type="entry name" value="Glyco_transf_9"/>
    <property type="match status" value="1"/>
</dbReference>
<dbReference type="InterPro" id="IPR051199">
    <property type="entry name" value="LPS_LOS_Heptosyltrfase"/>
</dbReference>
<dbReference type="RefSeq" id="WP_277862583.1">
    <property type="nucleotide sequence ID" value="NZ_JARRAG010000002.1"/>
</dbReference>
<organism evidence="3 4">
    <name type="scientific">Paludisphaera mucosa</name>
    <dbReference type="NCBI Taxonomy" id="3030827"/>
    <lineage>
        <taxon>Bacteria</taxon>
        <taxon>Pseudomonadati</taxon>
        <taxon>Planctomycetota</taxon>
        <taxon>Planctomycetia</taxon>
        <taxon>Isosphaerales</taxon>
        <taxon>Isosphaeraceae</taxon>
        <taxon>Paludisphaera</taxon>
    </lineage>
</organism>
<dbReference type="Gene3D" id="3.40.50.2000">
    <property type="entry name" value="Glycogen Phosphorylase B"/>
    <property type="match status" value="2"/>
</dbReference>
<evidence type="ECO:0000313" key="4">
    <source>
        <dbReference type="Proteomes" id="UP001216907"/>
    </source>
</evidence>
<evidence type="ECO:0000256" key="2">
    <source>
        <dbReference type="ARBA" id="ARBA00022679"/>
    </source>
</evidence>
<comment type="caution">
    <text evidence="3">The sequence shown here is derived from an EMBL/GenBank/DDBJ whole genome shotgun (WGS) entry which is preliminary data.</text>
</comment>
<dbReference type="Proteomes" id="UP001216907">
    <property type="component" value="Unassembled WGS sequence"/>
</dbReference>
<gene>
    <name evidence="3" type="ORF">PZE19_21140</name>
</gene>
<keyword evidence="2" id="KW-0808">Transferase</keyword>
<dbReference type="PANTHER" id="PTHR30160">
    <property type="entry name" value="TETRAACYLDISACCHARIDE 4'-KINASE-RELATED"/>
    <property type="match status" value="1"/>
</dbReference>
<accession>A0ABT6FFW0</accession>
<protein>
    <submittedName>
        <fullName evidence="3">Glycosyltransferase family 9 protein</fullName>
    </submittedName>
</protein>
<dbReference type="CDD" id="cd03789">
    <property type="entry name" value="GT9_LPS_heptosyltransferase"/>
    <property type="match status" value="1"/>
</dbReference>